<sequence>MQQIRDNLERMAKLSDEDWNTFSSKLTRQEFPKKTTILKTGHVENYLSFVEKGIVRYYVPSENKDLTFTFGFDGEFVSGYDSFITRLPANYTVEALVDTILWRISYNDLQDIYTVTKIGNTIGRLASEGLFLKKSKRELSLLNESAEQRYRNLFTEQPQLIQKIPQKYLASYIGITPQALSRIRKRIY</sequence>
<gene>
    <name evidence="2" type="ORF">FLAT13_02411</name>
</gene>
<dbReference type="AlphaFoldDB" id="A0A6V6YYU9"/>
<comment type="caution">
    <text evidence="2">The sequence shown here is derived from an EMBL/GenBank/DDBJ whole genome shotgun (WGS) entry which is preliminary data.</text>
</comment>
<dbReference type="SUPFAM" id="SSF51206">
    <property type="entry name" value="cAMP-binding domain-like"/>
    <property type="match status" value="1"/>
</dbReference>
<dbReference type="Proteomes" id="UP000530060">
    <property type="component" value="Unassembled WGS sequence"/>
</dbReference>
<dbReference type="Gene3D" id="2.60.120.10">
    <property type="entry name" value="Jelly Rolls"/>
    <property type="match status" value="1"/>
</dbReference>
<dbReference type="InterPro" id="IPR014710">
    <property type="entry name" value="RmlC-like_jellyroll"/>
</dbReference>
<reference evidence="2 3" key="1">
    <citation type="submission" date="2020-06" db="EMBL/GenBank/DDBJ databases">
        <authorList>
            <person name="Criscuolo A."/>
        </authorList>
    </citation>
    <scope>NUCLEOTIDE SEQUENCE [LARGE SCALE GENOMIC DNA]</scope>
    <source>
        <strain evidence="3">CIP 111411</strain>
    </source>
</reference>
<accession>A0A6V6YYU9</accession>
<dbReference type="EMBL" id="CAIJDP010000068">
    <property type="protein sequence ID" value="CAD0004661.1"/>
    <property type="molecule type" value="Genomic_DNA"/>
</dbReference>
<evidence type="ECO:0000259" key="1">
    <source>
        <dbReference type="PROSITE" id="PS50042"/>
    </source>
</evidence>
<dbReference type="InterPro" id="IPR000595">
    <property type="entry name" value="cNMP-bd_dom"/>
</dbReference>
<dbReference type="CDD" id="cd00038">
    <property type="entry name" value="CAP_ED"/>
    <property type="match status" value="1"/>
</dbReference>
<evidence type="ECO:0000313" key="3">
    <source>
        <dbReference type="Proteomes" id="UP000530060"/>
    </source>
</evidence>
<proteinExistence type="predicted"/>
<evidence type="ECO:0000313" key="2">
    <source>
        <dbReference type="EMBL" id="CAD0004661.1"/>
    </source>
</evidence>
<dbReference type="PROSITE" id="PS50042">
    <property type="entry name" value="CNMP_BINDING_3"/>
    <property type="match status" value="1"/>
</dbReference>
<dbReference type="RefSeq" id="WP_078226084.1">
    <property type="nucleotide sequence ID" value="NZ_CAIJDP010000068.1"/>
</dbReference>
<protein>
    <submittedName>
        <fullName evidence="2">CarD family transcriptional regulator</fullName>
    </submittedName>
</protein>
<dbReference type="SMART" id="SM00100">
    <property type="entry name" value="cNMP"/>
    <property type="match status" value="1"/>
</dbReference>
<dbReference type="InterPro" id="IPR018490">
    <property type="entry name" value="cNMP-bd_dom_sf"/>
</dbReference>
<dbReference type="Pfam" id="PF00027">
    <property type="entry name" value="cNMP_binding"/>
    <property type="match status" value="1"/>
</dbReference>
<feature type="domain" description="Cyclic nucleotide-binding" evidence="1">
    <location>
        <begin position="10"/>
        <end position="112"/>
    </location>
</feature>
<organism evidence="2 3">
    <name type="scientific">Flavobacterium salmonis</name>
    <dbReference type="NCBI Taxonomy" id="2654844"/>
    <lineage>
        <taxon>Bacteria</taxon>
        <taxon>Pseudomonadati</taxon>
        <taxon>Bacteroidota</taxon>
        <taxon>Flavobacteriia</taxon>
        <taxon>Flavobacteriales</taxon>
        <taxon>Flavobacteriaceae</taxon>
        <taxon>Flavobacterium</taxon>
    </lineage>
</organism>
<name>A0A6V6YYU9_9FLAO</name>
<keyword evidence="3" id="KW-1185">Reference proteome</keyword>